<proteinExistence type="predicted"/>
<sequence>MQKVSSHSAMQFNTRSVLRPEYLNFANPDYTSYGNFYQYKHYDRRINTNTAPVYSTEDFCSQKQRRLARRVPSHPYFRSSTNESTSNLASDNYNFSQSQNLSPYHAGVSSSQCQISPNLSDSRWSQDSLRQNKTSSRRMSTYGHNSRHRGSAICAENTSPNTSSNNSHPRPYSHGQAEQLRRSRESTTFALIDNQLSKPPLNQVRDLYLQNRGSVNSSNSGPTRTTKKANLSAVHTIVRFRIKEYLYPLLAHYRRMLDTLFARIYPNYTPSMRDSLASQILGQSQLPCSLSCEFCERFKFQLDRHVSCRKMMLNKAALPSKLSSAKPSAGYYNSLNGDCYDGSANSCPISPNESVSRSRRYTLPPPIQPSTASTPLTSATAATSAKSCFVKPECSIDASSLSSPSSPRLNSEALDHNSESELLDDLQSVVDDGTPLAFHSSQRMLNDSSDVKRTRVDSATLRWHDLFDIPFNVDFNSMDDDNSLDLHSILNANSDLKIESFPDDTSTFPACDDVEGLSKFSLLENLARIDEGDSSISLKPEHLSPPQTPPRSFPCGGNSSSSSCVSQNQF</sequence>
<feature type="region of interest" description="Disordered" evidence="1">
    <location>
        <begin position="65"/>
        <end position="94"/>
    </location>
</feature>
<feature type="region of interest" description="Disordered" evidence="1">
    <location>
        <begin position="106"/>
        <end position="185"/>
    </location>
</feature>
<reference evidence="2" key="1">
    <citation type="submission" date="2019-11" db="UniProtKB">
        <authorList>
            <consortium name="WormBaseParasite"/>
        </authorList>
    </citation>
    <scope>IDENTIFICATION</scope>
</reference>
<dbReference type="AlphaFoldDB" id="A0A5K3FEV0"/>
<feature type="compositionally biased region" description="Low complexity" evidence="1">
    <location>
        <begin position="553"/>
        <end position="570"/>
    </location>
</feature>
<feature type="region of interest" description="Disordered" evidence="1">
    <location>
        <begin position="350"/>
        <end position="376"/>
    </location>
</feature>
<feature type="compositionally biased region" description="Low complexity" evidence="1">
    <location>
        <begin position="157"/>
        <end position="167"/>
    </location>
</feature>
<accession>A0A5K3FEV0</accession>
<feature type="region of interest" description="Disordered" evidence="1">
    <location>
        <begin position="534"/>
        <end position="570"/>
    </location>
</feature>
<feature type="compositionally biased region" description="Polar residues" evidence="1">
    <location>
        <begin position="78"/>
        <end position="94"/>
    </location>
</feature>
<evidence type="ECO:0000313" key="2">
    <source>
        <dbReference type="WBParaSite" id="MCU_007263-RA"/>
    </source>
</evidence>
<organism evidence="2">
    <name type="scientific">Mesocestoides corti</name>
    <name type="common">Flatworm</name>
    <dbReference type="NCBI Taxonomy" id="53468"/>
    <lineage>
        <taxon>Eukaryota</taxon>
        <taxon>Metazoa</taxon>
        <taxon>Spiralia</taxon>
        <taxon>Lophotrochozoa</taxon>
        <taxon>Platyhelminthes</taxon>
        <taxon>Cestoda</taxon>
        <taxon>Eucestoda</taxon>
        <taxon>Cyclophyllidea</taxon>
        <taxon>Mesocestoididae</taxon>
        <taxon>Mesocestoides</taxon>
    </lineage>
</organism>
<protein>
    <submittedName>
        <fullName evidence="2">Serine/threonine-protein kinase Doa</fullName>
    </submittedName>
</protein>
<evidence type="ECO:0000256" key="1">
    <source>
        <dbReference type="SAM" id="MobiDB-lite"/>
    </source>
</evidence>
<name>A0A5K3FEV0_MESCO</name>
<dbReference type="WBParaSite" id="MCU_007263-RA">
    <property type="protein sequence ID" value="MCU_007263-RA"/>
    <property type="gene ID" value="MCU_007263"/>
</dbReference>
<feature type="compositionally biased region" description="Polar residues" evidence="1">
    <location>
        <begin position="106"/>
        <end position="144"/>
    </location>
</feature>